<gene>
    <name evidence="2" type="ordered locus">Psta_1923</name>
</gene>
<dbReference type="eggNOG" id="COG4319">
    <property type="taxonomic scope" value="Bacteria"/>
</dbReference>
<dbReference type="EMBL" id="CP001848">
    <property type="protein sequence ID" value="ADB16597.1"/>
    <property type="molecule type" value="Genomic_DNA"/>
</dbReference>
<dbReference type="Gene3D" id="3.10.450.50">
    <property type="match status" value="1"/>
</dbReference>
<dbReference type="OrthoDB" id="213545at2"/>
<dbReference type="KEGG" id="psl:Psta_1923"/>
<dbReference type="Proteomes" id="UP000001887">
    <property type="component" value="Chromosome"/>
</dbReference>
<keyword evidence="3" id="KW-1185">Reference proteome</keyword>
<protein>
    <submittedName>
        <fullName evidence="2">Calcium/calmodulin dependent protein kinase II association-domain protein</fullName>
    </submittedName>
</protein>
<sequence length="130" mass="14327">MAAIETEVLALNQKLLVAIVTGDWKTYAELCDESITCFEPEARGQVVVGMPFHKFYFDLGPATTARNVTMSQPHVRVIGDACVILSYVRLTQSLDASGAPQTGRVEETRIWQKVGSAWKHVHFHRSPGAA</sequence>
<evidence type="ECO:0000259" key="1">
    <source>
        <dbReference type="Pfam" id="PF08332"/>
    </source>
</evidence>
<dbReference type="HOGENOM" id="CLU_000288_71_2_0"/>
<dbReference type="Pfam" id="PF08332">
    <property type="entry name" value="CaMKII_AD"/>
    <property type="match status" value="1"/>
</dbReference>
<accession>D2QZW4</accession>
<evidence type="ECO:0000313" key="3">
    <source>
        <dbReference type="Proteomes" id="UP000001887"/>
    </source>
</evidence>
<dbReference type="GO" id="GO:0005516">
    <property type="term" value="F:calmodulin binding"/>
    <property type="evidence" value="ECO:0007669"/>
    <property type="project" value="InterPro"/>
</dbReference>
<dbReference type="GO" id="GO:0004683">
    <property type="term" value="F:calcium/calmodulin-dependent protein kinase activity"/>
    <property type="evidence" value="ECO:0007669"/>
    <property type="project" value="InterPro"/>
</dbReference>
<feature type="domain" description="Calcium/calmodulin-dependent protein kinase II association-domain" evidence="1">
    <location>
        <begin position="5"/>
        <end position="127"/>
    </location>
</feature>
<proteinExistence type="predicted"/>
<dbReference type="SUPFAM" id="SSF54427">
    <property type="entry name" value="NTF2-like"/>
    <property type="match status" value="1"/>
</dbReference>
<evidence type="ECO:0000313" key="2">
    <source>
        <dbReference type="EMBL" id="ADB16597.1"/>
    </source>
</evidence>
<dbReference type="InterPro" id="IPR032710">
    <property type="entry name" value="NTF2-like_dom_sf"/>
</dbReference>
<dbReference type="STRING" id="530564.Psta_1923"/>
<keyword evidence="2" id="KW-0418">Kinase</keyword>
<keyword evidence="2" id="KW-0808">Transferase</keyword>
<organism evidence="2 3">
    <name type="scientific">Pirellula staleyi (strain ATCC 27377 / DSM 6068 / ICPB 4128)</name>
    <name type="common">Pirella staleyi</name>
    <dbReference type="NCBI Taxonomy" id="530564"/>
    <lineage>
        <taxon>Bacteria</taxon>
        <taxon>Pseudomonadati</taxon>
        <taxon>Planctomycetota</taxon>
        <taxon>Planctomycetia</taxon>
        <taxon>Pirellulales</taxon>
        <taxon>Pirellulaceae</taxon>
        <taxon>Pirellula</taxon>
    </lineage>
</organism>
<dbReference type="AlphaFoldDB" id="D2QZW4"/>
<name>D2QZW4_PIRSD</name>
<dbReference type="InterPro" id="IPR013543">
    <property type="entry name" value="Ca/CaM-dep_prot_kinase-assoc"/>
</dbReference>
<reference evidence="2 3" key="1">
    <citation type="journal article" date="2009" name="Stand. Genomic Sci.">
        <title>Complete genome sequence of Pirellula staleyi type strain (ATCC 27377).</title>
        <authorList>
            <person name="Clum A."/>
            <person name="Tindall B.J."/>
            <person name="Sikorski J."/>
            <person name="Ivanova N."/>
            <person name="Mavrommatis K."/>
            <person name="Lucas S."/>
            <person name="Glavina del Rio T."/>
            <person name="Nolan M."/>
            <person name="Chen F."/>
            <person name="Tice H."/>
            <person name="Pitluck S."/>
            <person name="Cheng J.F."/>
            <person name="Chertkov O."/>
            <person name="Brettin T."/>
            <person name="Han C."/>
            <person name="Detter J.C."/>
            <person name="Kuske C."/>
            <person name="Bruce D."/>
            <person name="Goodwin L."/>
            <person name="Ovchinikova G."/>
            <person name="Pati A."/>
            <person name="Mikhailova N."/>
            <person name="Chen A."/>
            <person name="Palaniappan K."/>
            <person name="Land M."/>
            <person name="Hauser L."/>
            <person name="Chang Y.J."/>
            <person name="Jeffries C.D."/>
            <person name="Chain P."/>
            <person name="Rohde M."/>
            <person name="Goker M."/>
            <person name="Bristow J."/>
            <person name="Eisen J.A."/>
            <person name="Markowitz V."/>
            <person name="Hugenholtz P."/>
            <person name="Kyrpides N.C."/>
            <person name="Klenk H.P."/>
            <person name="Lapidus A."/>
        </authorList>
    </citation>
    <scope>NUCLEOTIDE SEQUENCE [LARGE SCALE GENOMIC DNA]</scope>
    <source>
        <strain evidence="3">ATCC 27377 / DSM 6068 / ICPB 4128</strain>
    </source>
</reference>